<dbReference type="EMBL" id="CAJVQB010057389">
    <property type="protein sequence ID" value="CAG8838128.1"/>
    <property type="molecule type" value="Genomic_DNA"/>
</dbReference>
<proteinExistence type="predicted"/>
<keyword evidence="2" id="KW-1185">Reference proteome</keyword>
<accession>A0ABN7WQA6</accession>
<sequence>AISNSSINPTLLKSIAYIINLVSIDCYTPFLEKPIIVANHADKDDNNCNDSFSEKKELMIKIICLEGYR</sequence>
<organism evidence="1 2">
    <name type="scientific">Gigaspora margarita</name>
    <dbReference type="NCBI Taxonomy" id="4874"/>
    <lineage>
        <taxon>Eukaryota</taxon>
        <taxon>Fungi</taxon>
        <taxon>Fungi incertae sedis</taxon>
        <taxon>Mucoromycota</taxon>
        <taxon>Glomeromycotina</taxon>
        <taxon>Glomeromycetes</taxon>
        <taxon>Diversisporales</taxon>
        <taxon>Gigasporaceae</taxon>
        <taxon>Gigaspora</taxon>
    </lineage>
</organism>
<name>A0ABN7WQA6_GIGMA</name>
<gene>
    <name evidence="1" type="ORF">GMARGA_LOCUS33819</name>
</gene>
<protein>
    <submittedName>
        <fullName evidence="1">7696_t:CDS:1</fullName>
    </submittedName>
</protein>
<evidence type="ECO:0000313" key="2">
    <source>
        <dbReference type="Proteomes" id="UP000789901"/>
    </source>
</evidence>
<dbReference type="Proteomes" id="UP000789901">
    <property type="component" value="Unassembled WGS sequence"/>
</dbReference>
<reference evidence="1 2" key="1">
    <citation type="submission" date="2021-06" db="EMBL/GenBank/DDBJ databases">
        <authorList>
            <person name="Kallberg Y."/>
            <person name="Tangrot J."/>
            <person name="Rosling A."/>
        </authorList>
    </citation>
    <scope>NUCLEOTIDE SEQUENCE [LARGE SCALE GENOMIC DNA]</scope>
    <source>
        <strain evidence="1 2">120-4 pot B 10/14</strain>
    </source>
</reference>
<evidence type="ECO:0000313" key="1">
    <source>
        <dbReference type="EMBL" id="CAG8838128.1"/>
    </source>
</evidence>
<comment type="caution">
    <text evidence="1">The sequence shown here is derived from an EMBL/GenBank/DDBJ whole genome shotgun (WGS) entry which is preliminary data.</text>
</comment>
<feature type="non-terminal residue" evidence="1">
    <location>
        <position position="1"/>
    </location>
</feature>